<dbReference type="RefSeq" id="WP_190401518.1">
    <property type="nucleotide sequence ID" value="NZ_JACJQB010000001.1"/>
</dbReference>
<dbReference type="Pfam" id="PF25173">
    <property type="entry name" value="Beta-prop_WDR3_1st"/>
    <property type="match status" value="1"/>
</dbReference>
<dbReference type="SMART" id="SM00320">
    <property type="entry name" value="WD40"/>
    <property type="match status" value="14"/>
</dbReference>
<feature type="repeat" description="WD" evidence="3">
    <location>
        <begin position="911"/>
        <end position="952"/>
    </location>
</feature>
<feature type="repeat" description="WD" evidence="3">
    <location>
        <begin position="818"/>
        <end position="859"/>
    </location>
</feature>
<feature type="domain" description="vWA-MoxR associated protein N-terminal HTH" evidence="5">
    <location>
        <begin position="4"/>
        <end position="81"/>
    </location>
</feature>
<feature type="repeat" description="WD" evidence="3">
    <location>
        <begin position="608"/>
        <end position="649"/>
    </location>
</feature>
<dbReference type="PANTHER" id="PTHR19879">
    <property type="entry name" value="TRANSCRIPTION INITIATION FACTOR TFIID"/>
    <property type="match status" value="1"/>
</dbReference>
<dbReference type="PRINTS" id="PR00320">
    <property type="entry name" value="GPROTEINBRPT"/>
</dbReference>
<name>A0ABR7ZT68_9CYAN</name>
<feature type="repeat" description="WD" evidence="3">
    <location>
        <begin position="650"/>
        <end position="691"/>
    </location>
</feature>
<evidence type="ECO:0000256" key="2">
    <source>
        <dbReference type="ARBA" id="ARBA00022737"/>
    </source>
</evidence>
<comment type="caution">
    <text evidence="6">The sequence shown here is derived from an EMBL/GenBank/DDBJ whole genome shotgun (WGS) entry which is preliminary data.</text>
</comment>
<sequence>MTKNEAIALVTRLLGNGDLKEVQKLVLSQSWDGNKYSDMAIEKGYDLGYIRDVGSGLWRALSQALNEKVTKNNLRGVLERYAQQQAALNANSETSQIHMGEAIDVAKFCGRTQELETLREWILADRCRVVTILGMGGMGKTSLSVKIAEQLQGEFDYVIWRSLRHAPTFSDKMGDCLKILSQQQITTLPTNSHEQITCLIEYFRKYRCLLILDNFDTLLHHGQATGTYLDSYEAYGELLWRVGETSHQSCVLITSREKPSEVTALEGDGLAVRTLALSGLELEAAKTILDLKGLSISDAEARQLVDCYSGNPLALKIAATSIRDLYAGNVNYFLASGITLFNGINNLLSQQLKRLSDLQNQVMYWLVIHRESISLTDLHSAFTPLTSKLQLMEVLESLVNCNLIERDRHGFTQQPVVMEYVTDRLTKLICQEIVTESSQYLLTHALVQAQAKDYIRDSQIQLIVQPILQQLQNNLVSKKQVEYQLGRLITTFQNEANALNVYGARGLSPLPADNYGGANLLHLLVHLGTDLTGYDFSRLMIRDCDLRSQTLHRVNFTQAHFRDCLFAATFGGITSVAFSPDGLALASSDTNGEIQIWDAVNGKQLFICQGHNSWVWHVAFSPKSPILASCGQDHTIKLWNTNNGECFRTLDEHINIVTAIAFSPDGQLLASSSTDRTVKIWNMVTGESMQTLAGHNACVWSVDFHPNGQLLASAAEDNTIKLWNLETGECVQTLQGHQYWVKAIAFSPDGKTLASGSFDSTVKIWNWQTGECLKTLLGHNSVVTSLEFSPQGDRLVTGSYDQSVKIWDVATGKCLDTMHKHTNRVWSVAFHPQANLVVSGGDDHGIKIWELQRGKCIKTLQGNSNAIYAIAYDHQQNLLASGHEDQTLKLWNVDINAPQSLETDLQPFQILRGHCDRILSVAFSPNGQILASGSADRTVKLWNPHTGKLIKTLQGHRSWVWGIAISPDSKFLASGSYDHTVKLWNLESGECLQTLQGHPSSVLSVRFNHDGKTLFSSGYDKLVKYWHLETGECLHTWEADSSNRVWAMEISPNSQYLATGGDDHSIKLWDIATGECLRLFSGHYHPVISLIFTPNGDRLISGSSDRTVKIWDVLTGNCLETLKGHGHWVASLAISQDAKTLISGSWDETIQCWDIPTGQCLQTLRSLSPYRGMIINDVRGLTQAEIDTLKALGALET</sequence>
<dbReference type="Pfam" id="PF00931">
    <property type="entry name" value="NB-ARC"/>
    <property type="match status" value="1"/>
</dbReference>
<evidence type="ECO:0000313" key="6">
    <source>
        <dbReference type="EMBL" id="MBD2186628.1"/>
    </source>
</evidence>
<keyword evidence="7" id="KW-1185">Reference proteome</keyword>
<dbReference type="InterPro" id="IPR001680">
    <property type="entry name" value="WD40_rpt"/>
</dbReference>
<feature type="repeat" description="WD" evidence="3">
    <location>
        <begin position="953"/>
        <end position="994"/>
    </location>
</feature>
<dbReference type="InterPro" id="IPR058651">
    <property type="entry name" value="HTH_VMAP-M9"/>
</dbReference>
<dbReference type="EMBL" id="JACJQB010000001">
    <property type="protein sequence ID" value="MBD2186628.1"/>
    <property type="molecule type" value="Genomic_DNA"/>
</dbReference>
<dbReference type="Gene3D" id="2.130.10.10">
    <property type="entry name" value="YVTN repeat-like/Quinoprotein amine dehydrogenase"/>
    <property type="match status" value="7"/>
</dbReference>
<proteinExistence type="predicted"/>
<dbReference type="PROSITE" id="PS00678">
    <property type="entry name" value="WD_REPEATS_1"/>
    <property type="match status" value="9"/>
</dbReference>
<feature type="repeat" description="WD" evidence="3">
    <location>
        <begin position="860"/>
        <end position="894"/>
    </location>
</feature>
<evidence type="ECO:0000259" key="4">
    <source>
        <dbReference type="Pfam" id="PF00931"/>
    </source>
</evidence>
<dbReference type="Pfam" id="PF26355">
    <property type="entry name" value="HTH_VMAP-M9"/>
    <property type="match status" value="1"/>
</dbReference>
<feature type="repeat" description="WD" evidence="3">
    <location>
        <begin position="995"/>
        <end position="1036"/>
    </location>
</feature>
<dbReference type="CDD" id="cd00200">
    <property type="entry name" value="WD40"/>
    <property type="match status" value="2"/>
</dbReference>
<feature type="repeat" description="WD" evidence="3">
    <location>
        <begin position="1122"/>
        <end position="1163"/>
    </location>
</feature>
<evidence type="ECO:0000259" key="5">
    <source>
        <dbReference type="Pfam" id="PF26355"/>
    </source>
</evidence>
<dbReference type="SUPFAM" id="SSF141571">
    <property type="entry name" value="Pentapeptide repeat-like"/>
    <property type="match status" value="1"/>
</dbReference>
<dbReference type="Proteomes" id="UP000642094">
    <property type="component" value="Unassembled WGS sequence"/>
</dbReference>
<accession>A0ABR7ZT68</accession>
<dbReference type="InterPro" id="IPR036322">
    <property type="entry name" value="WD40_repeat_dom_sf"/>
</dbReference>
<dbReference type="PROSITE" id="PS50294">
    <property type="entry name" value="WD_REPEATS_REGION"/>
    <property type="match status" value="14"/>
</dbReference>
<organism evidence="6 7">
    <name type="scientific">Pseudanabaena mucicola FACHB-723</name>
    <dbReference type="NCBI Taxonomy" id="2692860"/>
    <lineage>
        <taxon>Bacteria</taxon>
        <taxon>Bacillati</taxon>
        <taxon>Cyanobacteriota</taxon>
        <taxon>Cyanophyceae</taxon>
        <taxon>Pseudanabaenales</taxon>
        <taxon>Pseudanabaenaceae</taxon>
        <taxon>Pseudanabaena</taxon>
    </lineage>
</organism>
<keyword evidence="2" id="KW-0677">Repeat</keyword>
<feature type="repeat" description="WD" evidence="3">
    <location>
        <begin position="1038"/>
        <end position="1079"/>
    </location>
</feature>
<gene>
    <name evidence="6" type="ORF">H6F41_00545</name>
</gene>
<feature type="repeat" description="WD" evidence="3">
    <location>
        <begin position="1080"/>
        <end position="1121"/>
    </location>
</feature>
<feature type="domain" description="NB-ARC" evidence="4">
    <location>
        <begin position="112"/>
        <end position="214"/>
    </location>
</feature>
<dbReference type="Pfam" id="PF00400">
    <property type="entry name" value="WD40"/>
    <property type="match status" value="10"/>
</dbReference>
<keyword evidence="1 3" id="KW-0853">WD repeat</keyword>
<dbReference type="Gene3D" id="3.40.50.300">
    <property type="entry name" value="P-loop containing nucleotide triphosphate hydrolases"/>
    <property type="match status" value="1"/>
</dbReference>
<dbReference type="PRINTS" id="PR00364">
    <property type="entry name" value="DISEASERSIST"/>
</dbReference>
<dbReference type="InterPro" id="IPR019775">
    <property type="entry name" value="WD40_repeat_CS"/>
</dbReference>
<dbReference type="InterPro" id="IPR015943">
    <property type="entry name" value="WD40/YVTN_repeat-like_dom_sf"/>
</dbReference>
<dbReference type="PANTHER" id="PTHR19879:SF9">
    <property type="entry name" value="TRANSCRIPTION INITIATION FACTOR TFIID SUBUNIT 5"/>
    <property type="match status" value="1"/>
</dbReference>
<feature type="repeat" description="WD" evidence="3">
    <location>
        <begin position="566"/>
        <end position="607"/>
    </location>
</feature>
<feature type="repeat" description="WD" evidence="3">
    <location>
        <begin position="692"/>
        <end position="733"/>
    </location>
</feature>
<protein>
    <submittedName>
        <fullName evidence="6">NACHT domain-containing protein</fullName>
    </submittedName>
</protein>
<dbReference type="InterPro" id="IPR020472">
    <property type="entry name" value="WD40_PAC1"/>
</dbReference>
<dbReference type="SUPFAM" id="SSF50978">
    <property type="entry name" value="WD40 repeat-like"/>
    <property type="match status" value="2"/>
</dbReference>
<dbReference type="PROSITE" id="PS50082">
    <property type="entry name" value="WD_REPEATS_2"/>
    <property type="match status" value="14"/>
</dbReference>
<evidence type="ECO:0000256" key="3">
    <source>
        <dbReference type="PROSITE-ProRule" id="PRU00221"/>
    </source>
</evidence>
<dbReference type="SUPFAM" id="SSF52540">
    <property type="entry name" value="P-loop containing nucleoside triphosphate hydrolases"/>
    <property type="match status" value="1"/>
</dbReference>
<feature type="repeat" description="WD" evidence="3">
    <location>
        <begin position="776"/>
        <end position="817"/>
    </location>
</feature>
<reference evidence="6 7" key="1">
    <citation type="journal article" date="2020" name="ISME J.">
        <title>Comparative genomics reveals insights into cyanobacterial evolution and habitat adaptation.</title>
        <authorList>
            <person name="Chen M.Y."/>
            <person name="Teng W.K."/>
            <person name="Zhao L."/>
            <person name="Hu C.X."/>
            <person name="Zhou Y.K."/>
            <person name="Han B.P."/>
            <person name="Song L.R."/>
            <person name="Shu W.S."/>
        </authorList>
    </citation>
    <scope>NUCLEOTIDE SEQUENCE [LARGE SCALE GENOMIC DNA]</scope>
    <source>
        <strain evidence="6 7">FACHB-723</strain>
    </source>
</reference>
<feature type="repeat" description="WD" evidence="3">
    <location>
        <begin position="734"/>
        <end position="775"/>
    </location>
</feature>
<dbReference type="InterPro" id="IPR027417">
    <property type="entry name" value="P-loop_NTPase"/>
</dbReference>
<evidence type="ECO:0000313" key="7">
    <source>
        <dbReference type="Proteomes" id="UP000642094"/>
    </source>
</evidence>
<dbReference type="InterPro" id="IPR002182">
    <property type="entry name" value="NB-ARC"/>
</dbReference>
<evidence type="ECO:0000256" key="1">
    <source>
        <dbReference type="ARBA" id="ARBA00022574"/>
    </source>
</evidence>